<evidence type="ECO:0000259" key="11">
    <source>
        <dbReference type="Pfam" id="PF01694"/>
    </source>
</evidence>
<keyword evidence="8" id="KW-0378">Hydrolase</keyword>
<dbReference type="PANTHER" id="PTHR22936:SF99">
    <property type="entry name" value="RHOMBOID-LIKE PROTEASE"/>
    <property type="match status" value="1"/>
</dbReference>
<dbReference type="PANTHER" id="PTHR22936">
    <property type="entry name" value="RHOMBOID-RELATED"/>
    <property type="match status" value="1"/>
</dbReference>
<accession>A0AAW1P7B1</accession>
<feature type="transmembrane region" description="Helical" evidence="8">
    <location>
        <begin position="189"/>
        <end position="209"/>
    </location>
</feature>
<keyword evidence="8" id="KW-0645">Protease</keyword>
<dbReference type="InterPro" id="IPR002610">
    <property type="entry name" value="Peptidase_S54_rhomboid-like"/>
</dbReference>
<feature type="transmembrane region" description="Helical" evidence="8">
    <location>
        <begin position="376"/>
        <end position="395"/>
    </location>
</feature>
<keyword evidence="8" id="KW-0720">Serine protease</keyword>
<keyword evidence="4 8" id="KW-0812">Transmembrane</keyword>
<name>A0AAW1P7B1_9CHLO</name>
<evidence type="ECO:0000256" key="5">
    <source>
        <dbReference type="ARBA" id="ARBA00022989"/>
    </source>
</evidence>
<protein>
    <recommendedName>
        <fullName evidence="8">RHOMBOID-like protein</fullName>
        <ecNumber evidence="8">3.4.21.105</ecNumber>
    </recommendedName>
</protein>
<dbReference type="Gene3D" id="1.20.1160.11">
    <property type="entry name" value="Paired amphipathic helix"/>
    <property type="match status" value="1"/>
</dbReference>
<feature type="transmembrane region" description="Helical" evidence="8">
    <location>
        <begin position="346"/>
        <end position="369"/>
    </location>
</feature>
<comment type="catalytic activity">
    <reaction evidence="8">
        <text>Cleaves type-1 transmembrane domains using a catalytic dyad composed of serine and histidine that are contributed by different transmembrane domains.</text>
        <dbReference type="EC" id="3.4.21.105"/>
    </reaction>
</comment>
<feature type="chain" id="PRO_5043609692" description="RHOMBOID-like protein" evidence="10">
    <location>
        <begin position="17"/>
        <end position="511"/>
    </location>
</feature>
<dbReference type="SUPFAM" id="SSF144091">
    <property type="entry name" value="Rhomboid-like"/>
    <property type="match status" value="1"/>
</dbReference>
<comment type="similarity">
    <text evidence="3 8">Belongs to the peptidase S54 family.</text>
</comment>
<keyword evidence="5 8" id="KW-1133">Transmembrane helix</keyword>
<comment type="caution">
    <text evidence="8">Lacks conserved residue(s) required for the propagation of feature annotation.</text>
</comment>
<feature type="transmembrane region" description="Helical" evidence="8">
    <location>
        <begin position="407"/>
        <end position="425"/>
    </location>
</feature>
<comment type="caution">
    <text evidence="12">The sequence shown here is derived from an EMBL/GenBank/DDBJ whole genome shotgun (WGS) entry which is preliminary data.</text>
</comment>
<sequence length="511" mass="55927">MATPEVLAAFVALAEAAFLAQPDRFAAVLQLVHDHSSGALPIQAVAEQAMLLLKDHPDLLRRYSAFMPAHISLTLSQSSSRTRRRLSQQQLRRSPDAAKPKRSATPDLKQQPGTTKSPTPRKARHLATGPSQLKGAGQVQKGRKYMLVMRNLNGKQFRGVARDLRRDGVRIGSMLGFADWLAPPANQRYLPWCTFVVTAAIVSLFFFMAGDFALYLDLTTTSRSTAQQQSAAAEVVHLDAYQLTSPRSLLHWLSFNPGWRVFSFDYLLAWGGRYGPAIAEGQWYRWGTSVLVHTSFQHLLANMLLLVALAGLLEVSYGTWRIALVWVISALGAAFTSATFEPACTLVVGASGSVFGFLGLAIADLLLNFRSLTQPLLRLAFTLATIAFFVVTSITKGSNSFVSNWSHVGGFVCGLFPSFLFLPNIRDRRWRAAKKLAVNKKESQGNNKAKSCATCKGKGAITCQGCKGSGKNKKNGNVFERWKCYDCQGFGLVTCPKCGSGGLTPEQRGER</sequence>
<proteinExistence type="inferred from homology"/>
<dbReference type="EC" id="3.4.21.105" evidence="8"/>
<dbReference type="InterPro" id="IPR036600">
    <property type="entry name" value="PAH_sf"/>
</dbReference>
<evidence type="ECO:0000256" key="4">
    <source>
        <dbReference type="ARBA" id="ARBA00022692"/>
    </source>
</evidence>
<evidence type="ECO:0000256" key="7">
    <source>
        <dbReference type="ARBA" id="ARBA00023242"/>
    </source>
</evidence>
<dbReference type="InterPro" id="IPR035952">
    <property type="entry name" value="Rhomboid-like_sf"/>
</dbReference>
<dbReference type="Proteomes" id="UP001489004">
    <property type="component" value="Unassembled WGS sequence"/>
</dbReference>
<comment type="function">
    <text evidence="8">Serine protease involved in intramembrane proteolysis.</text>
</comment>
<evidence type="ECO:0000256" key="3">
    <source>
        <dbReference type="ARBA" id="ARBA00009045"/>
    </source>
</evidence>
<dbReference type="GO" id="GO:0004252">
    <property type="term" value="F:serine-type endopeptidase activity"/>
    <property type="evidence" value="ECO:0007669"/>
    <property type="project" value="InterPro"/>
</dbReference>
<dbReference type="GO" id="GO:0006508">
    <property type="term" value="P:proteolysis"/>
    <property type="evidence" value="ECO:0007669"/>
    <property type="project" value="UniProtKB-KW"/>
</dbReference>
<dbReference type="Pfam" id="PF01694">
    <property type="entry name" value="Rhomboid"/>
    <property type="match status" value="1"/>
</dbReference>
<evidence type="ECO:0000256" key="9">
    <source>
        <dbReference type="SAM" id="MobiDB-lite"/>
    </source>
</evidence>
<dbReference type="InterPro" id="IPR036410">
    <property type="entry name" value="HSP_DnaJ_Cys-rich_dom_sf"/>
</dbReference>
<dbReference type="GO" id="GO:0016020">
    <property type="term" value="C:membrane"/>
    <property type="evidence" value="ECO:0007669"/>
    <property type="project" value="UniProtKB-SubCell"/>
</dbReference>
<evidence type="ECO:0000313" key="12">
    <source>
        <dbReference type="EMBL" id="KAK9804361.1"/>
    </source>
</evidence>
<dbReference type="GO" id="GO:0005634">
    <property type="term" value="C:nucleus"/>
    <property type="evidence" value="ECO:0007669"/>
    <property type="project" value="UniProtKB-SubCell"/>
</dbReference>
<evidence type="ECO:0000256" key="2">
    <source>
        <dbReference type="ARBA" id="ARBA00004141"/>
    </source>
</evidence>
<dbReference type="SUPFAM" id="SSF47762">
    <property type="entry name" value="PAH2 domain"/>
    <property type="match status" value="1"/>
</dbReference>
<evidence type="ECO:0000313" key="13">
    <source>
        <dbReference type="Proteomes" id="UP001489004"/>
    </source>
</evidence>
<dbReference type="EMBL" id="JALJOR010000018">
    <property type="protein sequence ID" value="KAK9804361.1"/>
    <property type="molecule type" value="Genomic_DNA"/>
</dbReference>
<feature type="region of interest" description="Disordered" evidence="9">
    <location>
        <begin position="77"/>
        <end position="140"/>
    </location>
</feature>
<dbReference type="GO" id="GO:0006355">
    <property type="term" value="P:regulation of DNA-templated transcription"/>
    <property type="evidence" value="ECO:0007669"/>
    <property type="project" value="InterPro"/>
</dbReference>
<dbReference type="SUPFAM" id="SSF57938">
    <property type="entry name" value="DnaJ/Hsp40 cysteine-rich domain"/>
    <property type="match status" value="1"/>
</dbReference>
<keyword evidence="7" id="KW-0539">Nucleus</keyword>
<keyword evidence="13" id="KW-1185">Reference proteome</keyword>
<evidence type="ECO:0000256" key="1">
    <source>
        <dbReference type="ARBA" id="ARBA00004123"/>
    </source>
</evidence>
<feature type="domain" description="Peptidase S54 rhomboid" evidence="11">
    <location>
        <begin position="281"/>
        <end position="422"/>
    </location>
</feature>
<keyword evidence="10" id="KW-0732">Signal</keyword>
<evidence type="ECO:0000256" key="8">
    <source>
        <dbReference type="RuleBase" id="RU362115"/>
    </source>
</evidence>
<evidence type="ECO:0000256" key="6">
    <source>
        <dbReference type="ARBA" id="ARBA00023136"/>
    </source>
</evidence>
<feature type="signal peptide" evidence="10">
    <location>
        <begin position="1"/>
        <end position="16"/>
    </location>
</feature>
<keyword evidence="6 8" id="KW-0472">Membrane</keyword>
<organism evidence="12 13">
    <name type="scientific">[Myrmecia] bisecta</name>
    <dbReference type="NCBI Taxonomy" id="41462"/>
    <lineage>
        <taxon>Eukaryota</taxon>
        <taxon>Viridiplantae</taxon>
        <taxon>Chlorophyta</taxon>
        <taxon>core chlorophytes</taxon>
        <taxon>Trebouxiophyceae</taxon>
        <taxon>Trebouxiales</taxon>
        <taxon>Trebouxiaceae</taxon>
        <taxon>Myrmecia</taxon>
    </lineage>
</organism>
<gene>
    <name evidence="12" type="ORF">WJX72_009219</name>
</gene>
<dbReference type="Gene3D" id="1.20.1540.10">
    <property type="entry name" value="Rhomboid-like"/>
    <property type="match status" value="1"/>
</dbReference>
<reference evidence="12 13" key="1">
    <citation type="journal article" date="2024" name="Nat. Commun.">
        <title>Phylogenomics reveals the evolutionary origins of lichenization in chlorophyte algae.</title>
        <authorList>
            <person name="Puginier C."/>
            <person name="Libourel C."/>
            <person name="Otte J."/>
            <person name="Skaloud P."/>
            <person name="Haon M."/>
            <person name="Grisel S."/>
            <person name="Petersen M."/>
            <person name="Berrin J.G."/>
            <person name="Delaux P.M."/>
            <person name="Dal Grande F."/>
            <person name="Keller J."/>
        </authorList>
    </citation>
    <scope>NUCLEOTIDE SEQUENCE [LARGE SCALE GENOMIC DNA]</scope>
    <source>
        <strain evidence="12 13">SAG 2043</strain>
    </source>
</reference>
<dbReference type="InterPro" id="IPR022764">
    <property type="entry name" value="Peptidase_S54_rhomboid_dom"/>
</dbReference>
<evidence type="ECO:0000256" key="10">
    <source>
        <dbReference type="SAM" id="SignalP"/>
    </source>
</evidence>
<dbReference type="AlphaFoldDB" id="A0AAW1P7B1"/>
<comment type="subcellular location">
    <subcellularLocation>
        <location evidence="2 8">Membrane</location>
        <topology evidence="2 8">Multi-pass membrane protein</topology>
    </subcellularLocation>
    <subcellularLocation>
        <location evidence="1">Nucleus</location>
    </subcellularLocation>
</comment>